<reference evidence="4 5" key="1">
    <citation type="journal article" date="2020" name="Int. J. Syst. Evol. Microbiol.">
        <title>Reclassification of Streptomyces castelarensis and Streptomyces sporoclivatus as later heterotypic synonyms of Streptomyces antimycoticus.</title>
        <authorList>
            <person name="Komaki H."/>
            <person name="Tamura T."/>
        </authorList>
    </citation>
    <scope>NUCLEOTIDE SEQUENCE [LARGE SCALE GENOMIC DNA]</scope>
    <source>
        <strain evidence="4 5">NBRC 100767</strain>
    </source>
</reference>
<dbReference type="Pfam" id="PF00583">
    <property type="entry name" value="Acetyltransf_1"/>
    <property type="match status" value="1"/>
</dbReference>
<evidence type="ECO:0008006" key="6">
    <source>
        <dbReference type="Google" id="ProtNLM"/>
    </source>
</evidence>
<dbReference type="InterPro" id="IPR000182">
    <property type="entry name" value="GNAT_dom"/>
</dbReference>
<dbReference type="InterPro" id="IPR002912">
    <property type="entry name" value="ACT_dom"/>
</dbReference>
<accession>A0A499UZ16</accession>
<feature type="compositionally biased region" description="Basic and acidic residues" evidence="1">
    <location>
        <begin position="691"/>
        <end position="702"/>
    </location>
</feature>
<dbReference type="Gene3D" id="3.30.70.260">
    <property type="match status" value="1"/>
</dbReference>
<dbReference type="EMBL" id="AP019620">
    <property type="protein sequence ID" value="BBJ39167.1"/>
    <property type="molecule type" value="Genomic_DNA"/>
</dbReference>
<proteinExistence type="predicted"/>
<feature type="region of interest" description="Disordered" evidence="1">
    <location>
        <begin position="1"/>
        <end position="34"/>
    </location>
</feature>
<evidence type="ECO:0000259" key="2">
    <source>
        <dbReference type="PROSITE" id="PS51186"/>
    </source>
</evidence>
<evidence type="ECO:0000313" key="5">
    <source>
        <dbReference type="Proteomes" id="UP000463951"/>
    </source>
</evidence>
<evidence type="ECO:0000256" key="1">
    <source>
        <dbReference type="SAM" id="MobiDB-lite"/>
    </source>
</evidence>
<organism evidence="4 5">
    <name type="scientific">Streptomyces antimycoticus</name>
    <dbReference type="NCBI Taxonomy" id="68175"/>
    <lineage>
        <taxon>Bacteria</taxon>
        <taxon>Bacillati</taxon>
        <taxon>Actinomycetota</taxon>
        <taxon>Actinomycetes</taxon>
        <taxon>Kitasatosporales</taxon>
        <taxon>Streptomycetaceae</taxon>
        <taxon>Streptomyces</taxon>
        <taxon>Streptomyces violaceusniger group</taxon>
    </lineage>
</organism>
<dbReference type="AlphaFoldDB" id="A0A499UZ16"/>
<dbReference type="InterPro" id="IPR016181">
    <property type="entry name" value="Acyl_CoA_acyltransferase"/>
</dbReference>
<name>A0A499UZ16_9ACTN</name>
<dbReference type="Proteomes" id="UP000463951">
    <property type="component" value="Chromosome"/>
</dbReference>
<dbReference type="Gene3D" id="3.40.630.30">
    <property type="match status" value="1"/>
</dbReference>
<dbReference type="CDD" id="cd04301">
    <property type="entry name" value="NAT_SF"/>
    <property type="match status" value="1"/>
</dbReference>
<feature type="region of interest" description="Disordered" evidence="1">
    <location>
        <begin position="673"/>
        <end position="702"/>
    </location>
</feature>
<dbReference type="GO" id="GO:0016747">
    <property type="term" value="F:acyltransferase activity, transferring groups other than amino-acyl groups"/>
    <property type="evidence" value="ECO:0007669"/>
    <property type="project" value="InterPro"/>
</dbReference>
<sequence>MVVTAPGPRAAGQLTLARGRRPRRGRPGDHAPEATTLWRMRTTVRDEPGTLAALCAALAGHRVDILALQTHPLTDGTVDEFLLRAPEALPSTELSDAVAAAGGSGTWVERADAHDLVDAPTRALTLATRTALDVAELPLALRQLFGRCTIRSVPAKSFSGRSLESTPPAEGVLEETVMRLRDPSGGAIIIERPYLPFTPTEFARARALVELDARLGPRIPHDGDVLTLPEGNAVTVRRADAGDLAAAREMHTRCSPATLGLRYHGPVGDADRYLAHLLSPRFGRTLAAYTASGRLVALGHLLWDGDEAEVALIVEDEWQRRGVGGELLRRLVAMAAETGYESVYAVTQSANTGMVTAMRSLELPLDYQIEQGTLVISARLDPAPAPVPRCRTRADTGRDIAVGRGLRPVGAAPGRAAVERLVQVAPHILDVLEPDGHPQQPVADPRGVAVPLGHDPVADGGRVLDEGVHAAQADRRGDQPHPGDHRMRIAVGLEGDHRPADPRIVDAGHPGVGGQPPDQLGRGRRGGPHPYGQRGQSAQQQISGERMQHPAGGEPHLTQRAGELLVAGHHAAHHIAVSAEVLGGAVQDGARASFGRALQHRCGEGVVREQRDRAAGVGDGPQIDFGERRIGRGLHHDEAGVGAYRRRDPGRIHPGDLGAQQPGVQQVVAASVQRADRDRMPQPLGPARQQTRAERRHATGERDRALGALQPGQGGLEAGHGGIVQAGVDGRAVRPGAGGGERVDPGGLLAAVVRGVGRRQIQGYGVQPHGRKVLAPGVDGLRGERVPSGLAPRAVAAQRAPRGPRGPHALRALRALPDVHG</sequence>
<evidence type="ECO:0000313" key="4">
    <source>
        <dbReference type="EMBL" id="BBJ39167.1"/>
    </source>
</evidence>
<feature type="compositionally biased region" description="Basic and acidic residues" evidence="1">
    <location>
        <begin position="496"/>
        <end position="506"/>
    </location>
</feature>
<evidence type="ECO:0000259" key="3">
    <source>
        <dbReference type="PROSITE" id="PS51671"/>
    </source>
</evidence>
<dbReference type="PROSITE" id="PS51186">
    <property type="entry name" value="GNAT"/>
    <property type="match status" value="1"/>
</dbReference>
<feature type="region of interest" description="Disordered" evidence="1">
    <location>
        <begin position="496"/>
        <end position="555"/>
    </location>
</feature>
<dbReference type="PROSITE" id="PS51671">
    <property type="entry name" value="ACT"/>
    <property type="match status" value="1"/>
</dbReference>
<dbReference type="SUPFAM" id="SSF55729">
    <property type="entry name" value="Acyl-CoA N-acyltransferases (Nat)"/>
    <property type="match status" value="1"/>
</dbReference>
<feature type="domain" description="ACT" evidence="3">
    <location>
        <begin position="39"/>
        <end position="113"/>
    </location>
</feature>
<gene>
    <name evidence="4" type="ORF">SSPO_018850</name>
</gene>
<protein>
    <recommendedName>
        <fullName evidence="6">N-acetyltransferase domain-containing protein</fullName>
    </recommendedName>
</protein>
<feature type="domain" description="N-acetyltransferase" evidence="2">
    <location>
        <begin position="234"/>
        <end position="381"/>
    </location>
</feature>